<feature type="transmembrane region" description="Helical" evidence="1">
    <location>
        <begin position="43"/>
        <end position="65"/>
    </location>
</feature>
<feature type="transmembrane region" description="Helical" evidence="1">
    <location>
        <begin position="142"/>
        <end position="165"/>
    </location>
</feature>
<keyword evidence="1" id="KW-0812">Transmembrane</keyword>
<feature type="transmembrane region" description="Helical" evidence="1">
    <location>
        <begin position="71"/>
        <end position="89"/>
    </location>
</feature>
<accession>A0A238WN67</accession>
<proteinExistence type="predicted"/>
<dbReference type="InterPro" id="IPR032809">
    <property type="entry name" value="Put_HupE_UreJ"/>
</dbReference>
<evidence type="ECO:0000313" key="3">
    <source>
        <dbReference type="Proteomes" id="UP000198379"/>
    </source>
</evidence>
<keyword evidence="3" id="KW-1185">Reference proteome</keyword>
<organism evidence="2 3">
    <name type="scientific">Dokdonia pacifica</name>
    <dbReference type="NCBI Taxonomy" id="1627892"/>
    <lineage>
        <taxon>Bacteria</taxon>
        <taxon>Pseudomonadati</taxon>
        <taxon>Bacteroidota</taxon>
        <taxon>Flavobacteriia</taxon>
        <taxon>Flavobacteriales</taxon>
        <taxon>Flavobacteriaceae</taxon>
        <taxon>Dokdonia</taxon>
    </lineage>
</organism>
<evidence type="ECO:0000256" key="1">
    <source>
        <dbReference type="SAM" id="Phobius"/>
    </source>
</evidence>
<dbReference type="AlphaFoldDB" id="A0A238WN67"/>
<gene>
    <name evidence="2" type="ORF">SAMN06265376_1011238</name>
</gene>
<feature type="transmembrane region" description="Helical" evidence="1">
    <location>
        <begin position="20"/>
        <end position="36"/>
    </location>
</feature>
<sequence>MDTFWFYFKEGLFHVLDWNAYDHILFIIVLTVPYTFSNWKRLLSLVTIFTVGHTISLSLSAYEVVKINTTLIEFLIPVTILITALYNIFTAGKKGRKEQVGVYFISTLFFGLIHGFGFSTYFKMMTASTENKFIPLLEYTLGIEASQIIIVLLVLIMSFVGQFLFRFSLRDWVMVISAIVIGVAIPIFRNALFALNI</sequence>
<dbReference type="RefSeq" id="WP_089370525.1">
    <property type="nucleotide sequence ID" value="NZ_BMEP01000003.1"/>
</dbReference>
<keyword evidence="1" id="KW-1133">Transmembrane helix</keyword>
<name>A0A238WN67_9FLAO</name>
<evidence type="ECO:0000313" key="2">
    <source>
        <dbReference type="EMBL" id="SNR47763.1"/>
    </source>
</evidence>
<reference evidence="2 3" key="1">
    <citation type="submission" date="2017-06" db="EMBL/GenBank/DDBJ databases">
        <authorList>
            <person name="Kim H.J."/>
            <person name="Triplett B.A."/>
        </authorList>
    </citation>
    <scope>NUCLEOTIDE SEQUENCE [LARGE SCALE GENOMIC DNA]</scope>
    <source>
        <strain evidence="2 3">DSM 25597</strain>
    </source>
</reference>
<feature type="transmembrane region" description="Helical" evidence="1">
    <location>
        <begin position="101"/>
        <end position="122"/>
    </location>
</feature>
<dbReference type="Proteomes" id="UP000198379">
    <property type="component" value="Unassembled WGS sequence"/>
</dbReference>
<keyword evidence="1" id="KW-0472">Membrane</keyword>
<feature type="transmembrane region" description="Helical" evidence="1">
    <location>
        <begin position="172"/>
        <end position="195"/>
    </location>
</feature>
<protein>
    <submittedName>
        <fullName evidence="2">HupE / UreJ protein</fullName>
    </submittedName>
</protein>
<dbReference type="OrthoDB" id="9808870at2"/>
<dbReference type="Pfam" id="PF13795">
    <property type="entry name" value="HupE_UreJ_2"/>
    <property type="match status" value="1"/>
</dbReference>
<dbReference type="EMBL" id="FZNY01000001">
    <property type="protein sequence ID" value="SNR47763.1"/>
    <property type="molecule type" value="Genomic_DNA"/>
</dbReference>